<dbReference type="OrthoDB" id="6450827at2"/>
<dbReference type="Proteomes" id="UP000198534">
    <property type="component" value="Unassembled WGS sequence"/>
</dbReference>
<dbReference type="STRING" id="1048340.SAMN05444487_10782"/>
<gene>
    <name evidence="2" type="ORF">SAMN05444487_10782</name>
</gene>
<sequence length="70" mass="7420">MKKLSVKAYLLAKKFSNVLENRKGASTVEYVAVLAGAAAIGMLLFNMSGDMQKPLFEKVKAAIASIGTGK</sequence>
<keyword evidence="3" id="KW-1185">Reference proteome</keyword>
<evidence type="ECO:0000313" key="2">
    <source>
        <dbReference type="EMBL" id="SDW87816.1"/>
    </source>
</evidence>
<keyword evidence="1" id="KW-1133">Transmembrane helix</keyword>
<accession>A0A1H2X4Z4</accession>
<name>A0A1H2X4Z4_9BACL</name>
<dbReference type="EMBL" id="FNNQ01000007">
    <property type="protein sequence ID" value="SDW87816.1"/>
    <property type="molecule type" value="Genomic_DNA"/>
</dbReference>
<reference evidence="2 3" key="1">
    <citation type="submission" date="2016-10" db="EMBL/GenBank/DDBJ databases">
        <authorList>
            <person name="de Groot N.N."/>
        </authorList>
    </citation>
    <scope>NUCLEOTIDE SEQUENCE [LARGE SCALE GENOMIC DNA]</scope>
    <source>
        <strain evidence="2 3">DSM 45610</strain>
    </source>
</reference>
<dbReference type="RefSeq" id="WP_091739125.1">
    <property type="nucleotide sequence ID" value="NZ_FNNQ01000007.1"/>
</dbReference>
<organism evidence="2 3">
    <name type="scientific">Marininema mesophilum</name>
    <dbReference type="NCBI Taxonomy" id="1048340"/>
    <lineage>
        <taxon>Bacteria</taxon>
        <taxon>Bacillati</taxon>
        <taxon>Bacillota</taxon>
        <taxon>Bacilli</taxon>
        <taxon>Bacillales</taxon>
        <taxon>Thermoactinomycetaceae</taxon>
        <taxon>Marininema</taxon>
    </lineage>
</organism>
<evidence type="ECO:0000256" key="1">
    <source>
        <dbReference type="SAM" id="Phobius"/>
    </source>
</evidence>
<feature type="transmembrane region" description="Helical" evidence="1">
    <location>
        <begin position="27"/>
        <end position="45"/>
    </location>
</feature>
<dbReference type="AlphaFoldDB" id="A0A1H2X4Z4"/>
<evidence type="ECO:0000313" key="3">
    <source>
        <dbReference type="Proteomes" id="UP000198534"/>
    </source>
</evidence>
<evidence type="ECO:0008006" key="4">
    <source>
        <dbReference type="Google" id="ProtNLM"/>
    </source>
</evidence>
<proteinExistence type="predicted"/>
<keyword evidence="1" id="KW-0812">Transmembrane</keyword>
<keyword evidence="1" id="KW-0472">Membrane</keyword>
<protein>
    <recommendedName>
        <fullName evidence="4">Pilus assembly protein Flp/PilA</fullName>
    </recommendedName>
</protein>